<keyword evidence="3" id="KW-1185">Reference proteome</keyword>
<dbReference type="CDD" id="cd05006">
    <property type="entry name" value="SIS_GmhA"/>
    <property type="match status" value="1"/>
</dbReference>
<accession>A0A7W5YUH4</accession>
<dbReference type="InterPro" id="IPR050099">
    <property type="entry name" value="SIS_GmhA/DiaA_subfam"/>
</dbReference>
<dbReference type="GeneID" id="95395257"/>
<dbReference type="RefSeq" id="WP_183661486.1">
    <property type="nucleotide sequence ID" value="NZ_BAAAXX010000077.1"/>
</dbReference>
<dbReference type="GO" id="GO:1901135">
    <property type="term" value="P:carbohydrate derivative metabolic process"/>
    <property type="evidence" value="ECO:0007669"/>
    <property type="project" value="InterPro"/>
</dbReference>
<dbReference type="PROSITE" id="PS51464">
    <property type="entry name" value="SIS"/>
    <property type="match status" value="1"/>
</dbReference>
<gene>
    <name evidence="2" type="ORF">FHR33_009246</name>
</gene>
<dbReference type="Pfam" id="PF13580">
    <property type="entry name" value="SIS_2"/>
    <property type="match status" value="1"/>
</dbReference>
<dbReference type="GO" id="GO:0016853">
    <property type="term" value="F:isomerase activity"/>
    <property type="evidence" value="ECO:0007669"/>
    <property type="project" value="UniProtKB-KW"/>
</dbReference>
<proteinExistence type="predicted"/>
<dbReference type="Proteomes" id="UP000579945">
    <property type="component" value="Unassembled WGS sequence"/>
</dbReference>
<dbReference type="InterPro" id="IPR046348">
    <property type="entry name" value="SIS_dom_sf"/>
</dbReference>
<dbReference type="SUPFAM" id="SSF53697">
    <property type="entry name" value="SIS domain"/>
    <property type="match status" value="1"/>
</dbReference>
<protein>
    <submittedName>
        <fullName evidence="2">D-sedoheptulose 7-phosphate isomerase</fullName>
        <ecNumber evidence="2">5.3.1.28</ecNumber>
    </submittedName>
</protein>
<comment type="caution">
    <text evidence="2">The sequence shown here is derived from an EMBL/GenBank/DDBJ whole genome shotgun (WGS) entry which is preliminary data.</text>
</comment>
<feature type="domain" description="SIS" evidence="1">
    <location>
        <begin position="37"/>
        <end position="201"/>
    </location>
</feature>
<name>A0A7W5YUH4_9ACTN</name>
<dbReference type="PANTHER" id="PTHR30390">
    <property type="entry name" value="SEDOHEPTULOSE 7-PHOSPHATE ISOMERASE / DNAA INITIATOR-ASSOCIATING FACTOR FOR REPLICATION INITIATION"/>
    <property type="match status" value="1"/>
</dbReference>
<organism evidence="2 3">
    <name type="scientific">Nonomuraea dietziae</name>
    <dbReference type="NCBI Taxonomy" id="65515"/>
    <lineage>
        <taxon>Bacteria</taxon>
        <taxon>Bacillati</taxon>
        <taxon>Actinomycetota</taxon>
        <taxon>Actinomycetes</taxon>
        <taxon>Streptosporangiales</taxon>
        <taxon>Streptosporangiaceae</taxon>
        <taxon>Nonomuraea</taxon>
    </lineage>
</organism>
<dbReference type="AlphaFoldDB" id="A0A7W5YUH4"/>
<dbReference type="GO" id="GO:0097367">
    <property type="term" value="F:carbohydrate derivative binding"/>
    <property type="evidence" value="ECO:0007669"/>
    <property type="project" value="InterPro"/>
</dbReference>
<sequence length="204" mass="21699">MHQTVQASVPEVFARRVEPARGLAEEAETVARACHAMATRFHGGGRLIVFGNGEAATDAQHIAVEFVHPVIVGKRALPSFSLTGDVATITGIAATSGFDGVFAHQLRHLAVSDDMALGVSPYGECVNVLRALETAKQLGLLTLALVGGDGGQIARSPSVDHVMIARSADPRVVKEVHVTTYHILWELVHVFFEQPGVLDPRVVA</sequence>
<dbReference type="InterPro" id="IPR035461">
    <property type="entry name" value="GmhA/DiaA"/>
</dbReference>
<evidence type="ECO:0000259" key="1">
    <source>
        <dbReference type="PROSITE" id="PS51464"/>
    </source>
</evidence>
<dbReference type="EMBL" id="JACIBV010000002">
    <property type="protein sequence ID" value="MBB3733299.1"/>
    <property type="molecule type" value="Genomic_DNA"/>
</dbReference>
<evidence type="ECO:0000313" key="3">
    <source>
        <dbReference type="Proteomes" id="UP000579945"/>
    </source>
</evidence>
<evidence type="ECO:0000313" key="2">
    <source>
        <dbReference type="EMBL" id="MBB3733299.1"/>
    </source>
</evidence>
<keyword evidence="2" id="KW-0413">Isomerase</keyword>
<reference evidence="2 3" key="1">
    <citation type="submission" date="2020-08" db="EMBL/GenBank/DDBJ databases">
        <title>Sequencing the genomes of 1000 actinobacteria strains.</title>
        <authorList>
            <person name="Klenk H.-P."/>
        </authorList>
    </citation>
    <scope>NUCLEOTIDE SEQUENCE [LARGE SCALE GENOMIC DNA]</scope>
    <source>
        <strain evidence="2 3">DSM 44320</strain>
    </source>
</reference>
<dbReference type="EC" id="5.3.1.28" evidence="2"/>
<dbReference type="Gene3D" id="3.40.50.10490">
    <property type="entry name" value="Glucose-6-phosphate isomerase like protein, domain 1"/>
    <property type="match status" value="1"/>
</dbReference>
<dbReference type="InterPro" id="IPR001347">
    <property type="entry name" value="SIS_dom"/>
</dbReference>